<organism evidence="5">
    <name type="scientific">bioreactor metagenome</name>
    <dbReference type="NCBI Taxonomy" id="1076179"/>
    <lineage>
        <taxon>unclassified sequences</taxon>
        <taxon>metagenomes</taxon>
        <taxon>ecological metagenomes</taxon>
    </lineage>
</organism>
<reference evidence="5" key="1">
    <citation type="submission" date="2019-08" db="EMBL/GenBank/DDBJ databases">
        <authorList>
            <person name="Kucharzyk K."/>
            <person name="Murdoch R.W."/>
            <person name="Higgins S."/>
            <person name="Loffler F."/>
        </authorList>
    </citation>
    <scope>NUCLEOTIDE SEQUENCE</scope>
</reference>
<evidence type="ECO:0000256" key="1">
    <source>
        <dbReference type="ARBA" id="ARBA00023015"/>
    </source>
</evidence>
<dbReference type="InterPro" id="IPR015927">
    <property type="entry name" value="Peptidase_S24_S26A/B/C"/>
</dbReference>
<dbReference type="Pfam" id="PF00717">
    <property type="entry name" value="Peptidase_S24"/>
    <property type="match status" value="1"/>
</dbReference>
<name>A0A645HAK3_9ZZZZ</name>
<dbReference type="InterPro" id="IPR039418">
    <property type="entry name" value="LexA-like"/>
</dbReference>
<keyword evidence="1" id="KW-0805">Transcription regulation</keyword>
<dbReference type="InterPro" id="IPR036286">
    <property type="entry name" value="LexA/Signal_pep-like_sf"/>
</dbReference>
<feature type="domain" description="Peptidase S24/S26A/S26B/S26C" evidence="4">
    <location>
        <begin position="58"/>
        <end position="156"/>
    </location>
</feature>
<dbReference type="EC" id="3.4.21.88" evidence="5"/>
<protein>
    <submittedName>
        <fullName evidence="5">LexA repressor</fullName>
        <ecNumber evidence="5">3.4.21.88</ecNumber>
    </submittedName>
</protein>
<gene>
    <name evidence="5" type="primary">lexA_60</name>
    <name evidence="5" type="ORF">SDC9_182890</name>
</gene>
<dbReference type="GO" id="GO:0003677">
    <property type="term" value="F:DNA binding"/>
    <property type="evidence" value="ECO:0007669"/>
    <property type="project" value="UniProtKB-KW"/>
</dbReference>
<dbReference type="CDD" id="cd06529">
    <property type="entry name" value="S24_LexA-like"/>
    <property type="match status" value="1"/>
</dbReference>
<keyword evidence="5" id="KW-0378">Hydrolase</keyword>
<evidence type="ECO:0000256" key="3">
    <source>
        <dbReference type="ARBA" id="ARBA00023163"/>
    </source>
</evidence>
<evidence type="ECO:0000313" key="5">
    <source>
        <dbReference type="EMBL" id="MPN35392.1"/>
    </source>
</evidence>
<proteinExistence type="predicted"/>
<dbReference type="SUPFAM" id="SSF51306">
    <property type="entry name" value="LexA/Signal peptidase"/>
    <property type="match status" value="1"/>
</dbReference>
<keyword evidence="2" id="KW-0238">DNA-binding</keyword>
<evidence type="ECO:0000259" key="4">
    <source>
        <dbReference type="Pfam" id="PF00717"/>
    </source>
</evidence>
<keyword evidence="3" id="KW-0804">Transcription</keyword>
<evidence type="ECO:0000256" key="2">
    <source>
        <dbReference type="ARBA" id="ARBA00023125"/>
    </source>
</evidence>
<dbReference type="Gene3D" id="2.10.109.10">
    <property type="entry name" value="Umud Fragment, subunit A"/>
    <property type="match status" value="1"/>
</dbReference>
<accession>A0A645HAK3</accession>
<dbReference type="PANTHER" id="PTHR40661:SF1">
    <property type="entry name" value="HTH CRO_C1-TYPE DOMAIN-CONTAINING PROTEIN"/>
    <property type="match status" value="1"/>
</dbReference>
<dbReference type="GO" id="GO:0004252">
    <property type="term" value="F:serine-type endopeptidase activity"/>
    <property type="evidence" value="ECO:0007669"/>
    <property type="project" value="UniProtKB-EC"/>
</dbReference>
<comment type="caution">
    <text evidence="5">The sequence shown here is derived from an EMBL/GenBank/DDBJ whole genome shotgun (WGS) entry which is preliminary data.</text>
</comment>
<dbReference type="EMBL" id="VSSQ01088941">
    <property type="protein sequence ID" value="MPN35392.1"/>
    <property type="molecule type" value="Genomic_DNA"/>
</dbReference>
<dbReference type="AlphaFoldDB" id="A0A645HAK3"/>
<dbReference type="PANTHER" id="PTHR40661">
    <property type="match status" value="1"/>
</dbReference>
<sequence>MLFRSLDDRARGSVMNSAEYESNTCLKQKESAFKQKLKPKRLPVYDAPAAAGAALPLLTDDYAMDWAENAPDDASFGIKIRGDSMIPVIENGAVVWVKKQSTLEPGEIGIFILNGESLCKRLEYRNGGCYLISENSAYNPIRIYDTDELHVAGRVILQ</sequence>